<dbReference type="Gene3D" id="3.30.460.10">
    <property type="entry name" value="Beta Polymerase, domain 2"/>
    <property type="match status" value="1"/>
</dbReference>
<dbReference type="SUPFAM" id="SSF81301">
    <property type="entry name" value="Nucleotidyltransferase"/>
    <property type="match status" value="1"/>
</dbReference>
<reference evidence="1 2" key="1">
    <citation type="submission" date="2019-04" db="EMBL/GenBank/DDBJ databases">
        <authorList>
            <consortium name="DOE Joint Genome Institute"/>
            <person name="Mondo S."/>
            <person name="Kjaerbolling I."/>
            <person name="Vesth T."/>
            <person name="Frisvad J.C."/>
            <person name="Nybo J.L."/>
            <person name="Theobald S."/>
            <person name="Kildgaard S."/>
            <person name="Isbrandt T."/>
            <person name="Kuo A."/>
            <person name="Sato A."/>
            <person name="Lyhne E.K."/>
            <person name="Kogle M.E."/>
            <person name="Wiebenga A."/>
            <person name="Kun R.S."/>
            <person name="Lubbers R.J."/>
            <person name="Makela M.R."/>
            <person name="Barry K."/>
            <person name="Chovatia M."/>
            <person name="Clum A."/>
            <person name="Daum C."/>
            <person name="Haridas S."/>
            <person name="He G."/>
            <person name="LaButti K."/>
            <person name="Lipzen A."/>
            <person name="Riley R."/>
            <person name="Salamov A."/>
            <person name="Simmons B.A."/>
            <person name="Magnuson J.K."/>
            <person name="Henrissat B."/>
            <person name="Mortensen U.H."/>
            <person name="Larsen T.O."/>
            <person name="Devries R.P."/>
            <person name="Grigoriev I.V."/>
            <person name="Machida M."/>
            <person name="Baker S.E."/>
            <person name="Andersen M.R."/>
            <person name="Cantor M.N."/>
            <person name="Hua S.X."/>
        </authorList>
    </citation>
    <scope>NUCLEOTIDE SEQUENCE [LARGE SCALE GENOMIC DNA]</scope>
    <source>
        <strain evidence="1 2">CBS 119388</strain>
    </source>
</reference>
<evidence type="ECO:0000313" key="1">
    <source>
        <dbReference type="EMBL" id="KAE8406827.1"/>
    </source>
</evidence>
<dbReference type="PANTHER" id="PTHR41773">
    <property type="entry name" value="GTP PYROPHOSPHATASE-RELATED"/>
    <property type="match status" value="1"/>
</dbReference>
<name>A0A5N7DK68_9EURO</name>
<dbReference type="PANTHER" id="PTHR41773:SF1">
    <property type="entry name" value="RELA_SPOT DOMAIN-CONTAINING PROTEIN"/>
    <property type="match status" value="1"/>
</dbReference>
<organism evidence="1 2">
    <name type="scientific">Aspergillus pseudonomiae</name>
    <dbReference type="NCBI Taxonomy" id="1506151"/>
    <lineage>
        <taxon>Eukaryota</taxon>
        <taxon>Fungi</taxon>
        <taxon>Dikarya</taxon>
        <taxon>Ascomycota</taxon>
        <taxon>Pezizomycotina</taxon>
        <taxon>Eurotiomycetes</taxon>
        <taxon>Eurotiomycetidae</taxon>
        <taxon>Eurotiales</taxon>
        <taxon>Aspergillaceae</taxon>
        <taxon>Aspergillus</taxon>
        <taxon>Aspergillus subgen. Circumdati</taxon>
    </lineage>
</organism>
<dbReference type="Proteomes" id="UP000325579">
    <property type="component" value="Unassembled WGS sequence"/>
</dbReference>
<dbReference type="RefSeq" id="XP_031944146.1">
    <property type="nucleotide sequence ID" value="XM_032088970.1"/>
</dbReference>
<gene>
    <name evidence="1" type="ORF">BDV37DRAFT_291545</name>
</gene>
<dbReference type="SMART" id="SM00954">
    <property type="entry name" value="RelA_SpoT"/>
    <property type="match status" value="1"/>
</dbReference>
<accession>A0A5N6I4J7</accession>
<dbReference type="OrthoDB" id="4719016at2759"/>
<accession>A0A5N7DK68</accession>
<dbReference type="InterPro" id="IPR043519">
    <property type="entry name" value="NT_sf"/>
</dbReference>
<dbReference type="CDD" id="cd05399">
    <property type="entry name" value="NT_Rel-Spo_like"/>
    <property type="match status" value="1"/>
</dbReference>
<protein>
    <submittedName>
        <fullName evidence="1">Uncharacterized protein</fullName>
    </submittedName>
</protein>
<sequence length="276" mass="31793">MDPVIADFVQEYKNKKWIYARNAAATARICDEILQAERVPGVITQRVKDASSLERKLRERQTLRGRVYPTKERIHWEMADLAGVRIVVYLPQDHERVVHALSGRFDMELKKSYGAVDTTSVVRKLSWHIQRPGYCATHCWVFLKEDEPQARDGQTRRRVEIQVVTMLRHAWAQFEHDAVYKARSAMSLEDRQILDSLSCAIDRGEWILNCIPDSGVRNMSSDLLFEMVYEVGCLVADIAREESRAQGAAKPLLEFLRHLKEAKPKGLCGLMVKERL</sequence>
<dbReference type="EMBL" id="ML736751">
    <property type="protein sequence ID" value="KAE8406827.1"/>
    <property type="molecule type" value="Genomic_DNA"/>
</dbReference>
<keyword evidence="2" id="KW-1185">Reference proteome</keyword>
<proteinExistence type="predicted"/>
<dbReference type="InterPro" id="IPR007685">
    <property type="entry name" value="RelA_SpoT"/>
</dbReference>
<dbReference type="AlphaFoldDB" id="A0A5N7DK68"/>
<evidence type="ECO:0000313" key="2">
    <source>
        <dbReference type="Proteomes" id="UP000325579"/>
    </source>
</evidence>
<dbReference type="GO" id="GO:0015969">
    <property type="term" value="P:guanosine tetraphosphate metabolic process"/>
    <property type="evidence" value="ECO:0007669"/>
    <property type="project" value="InterPro"/>
</dbReference>
<dbReference type="Pfam" id="PF04607">
    <property type="entry name" value="RelA_SpoT"/>
    <property type="match status" value="1"/>
</dbReference>
<dbReference type="GeneID" id="43673661"/>